<dbReference type="Proteomes" id="UP000542111">
    <property type="component" value="Unassembled WGS sequence"/>
</dbReference>
<sequence length="145" mass="16996">MIFLFDRGNKFALSIQAYEFPEANDELDANWLVVGIEIEQEDGVGWRAHGPYLRTRELVKLLRWLQNLTVKATPSRMDFMEGELAFDYTDDMLLGIKLDFSFHPKGAEYDYLVDRECSLYFRVNDKEIADLIFAVEQTIKTFPER</sequence>
<accession>A0A7Y1MVS4</accession>
<evidence type="ECO:0000313" key="2">
    <source>
        <dbReference type="Proteomes" id="UP000542111"/>
    </source>
</evidence>
<dbReference type="EMBL" id="JAAQYP010000081">
    <property type="protein sequence ID" value="NNA99131.1"/>
    <property type="molecule type" value="Genomic_DNA"/>
</dbReference>
<comment type="caution">
    <text evidence="1">The sequence shown here is derived from an EMBL/GenBank/DDBJ whole genome shotgun (WGS) entry which is preliminary data.</text>
</comment>
<dbReference type="InterPro" id="IPR056510">
    <property type="entry name" value="WapI"/>
</dbReference>
<dbReference type="GeneID" id="70100048"/>
<protein>
    <submittedName>
        <fullName evidence="1">Uncharacterized protein</fullName>
    </submittedName>
</protein>
<proteinExistence type="predicted"/>
<dbReference type="RefSeq" id="WP_076960915.1">
    <property type="nucleotide sequence ID" value="NZ_CBCRYT010000055.1"/>
</dbReference>
<dbReference type="AlphaFoldDB" id="A0A7Y1MVS4"/>
<organism evidence="1 2">
    <name type="scientific">Pseudomonas gessardii</name>
    <dbReference type="NCBI Taxonomy" id="78544"/>
    <lineage>
        <taxon>Bacteria</taxon>
        <taxon>Pseudomonadati</taxon>
        <taxon>Pseudomonadota</taxon>
        <taxon>Gammaproteobacteria</taxon>
        <taxon>Pseudomonadales</taxon>
        <taxon>Pseudomonadaceae</taxon>
        <taxon>Pseudomonas</taxon>
    </lineage>
</organism>
<dbReference type="OrthoDB" id="6977913at2"/>
<reference evidence="1 2" key="1">
    <citation type="journal article" date="2020" name="Front. Microbiol.">
        <title>Genetic Organization of the aprX-lipA2 Operon Affects the Proteolytic Potential of Pseudomonas Species in Milk.</title>
        <authorList>
            <person name="Maier C."/>
            <person name="Huptas C."/>
            <person name="von Neubeck M."/>
            <person name="Scherer S."/>
            <person name="Wenning M."/>
            <person name="Lucking G."/>
        </authorList>
    </citation>
    <scope>NUCLEOTIDE SEQUENCE [LARGE SCALE GENOMIC DNA]</scope>
    <source>
        <strain evidence="1 2">G4779</strain>
    </source>
</reference>
<evidence type="ECO:0000313" key="1">
    <source>
        <dbReference type="EMBL" id="NNA99131.1"/>
    </source>
</evidence>
<gene>
    <name evidence="1" type="ORF">HBO33_28730</name>
</gene>
<name>A0A7Y1MVS4_9PSED</name>
<dbReference type="Pfam" id="PF24716">
    <property type="entry name" value="WapI"/>
    <property type="match status" value="1"/>
</dbReference>